<accession>A0ABW6II73</accession>
<dbReference type="InterPro" id="IPR054343">
    <property type="entry name" value="TY-Chap_M"/>
</dbReference>
<dbReference type="Proteomes" id="UP001600165">
    <property type="component" value="Unassembled WGS sequence"/>
</dbReference>
<feature type="domain" description="TY-Chap central" evidence="1">
    <location>
        <begin position="65"/>
        <end position="152"/>
    </location>
</feature>
<dbReference type="SUPFAM" id="SSF69635">
    <property type="entry name" value="Type III secretory system chaperone-like"/>
    <property type="match status" value="1"/>
</dbReference>
<gene>
    <name evidence="2" type="ORF">ACFVKH_12060</name>
</gene>
<dbReference type="Gene3D" id="3.30.1460.10">
    <property type="match status" value="1"/>
</dbReference>
<dbReference type="RefSeq" id="WP_377965330.1">
    <property type="nucleotide sequence ID" value="NZ_JBHZOL010000075.1"/>
</dbReference>
<keyword evidence="3" id="KW-1185">Reference proteome</keyword>
<evidence type="ECO:0000313" key="3">
    <source>
        <dbReference type="Proteomes" id="UP001600165"/>
    </source>
</evidence>
<name>A0ABW6II73_9CYAN</name>
<evidence type="ECO:0000259" key="1">
    <source>
        <dbReference type="Pfam" id="PF22551"/>
    </source>
</evidence>
<organism evidence="2 3">
    <name type="scientific">Almyronema epifaneia S1</name>
    <dbReference type="NCBI Taxonomy" id="2991925"/>
    <lineage>
        <taxon>Bacteria</taxon>
        <taxon>Bacillati</taxon>
        <taxon>Cyanobacteriota</taxon>
        <taxon>Cyanophyceae</taxon>
        <taxon>Nodosilineales</taxon>
        <taxon>Nodosilineaceae</taxon>
        <taxon>Almyronema</taxon>
        <taxon>Almyronema epifaneia</taxon>
    </lineage>
</organism>
<dbReference type="Pfam" id="PF22551">
    <property type="entry name" value="TY-Chap1"/>
    <property type="match status" value="1"/>
</dbReference>
<comment type="caution">
    <text evidence="2">The sequence shown here is derived from an EMBL/GenBank/DDBJ whole genome shotgun (WGS) entry which is preliminary data.</text>
</comment>
<evidence type="ECO:0000313" key="2">
    <source>
        <dbReference type="EMBL" id="MFE4107019.1"/>
    </source>
</evidence>
<sequence length="161" mass="18150">MLMEFANQVQQLTHKKVADYLTQTQLFKDSLRVHPQRPKFDILYGSTMVEVEVLPWEVHPWETADLAIVRATSCVTIGSSLACDLLKFLLLENRRMRFGAFHIDEAGQVLFAESVLGGENMDLMELQTCILSVVTIADTYDDIIAARFGGQRGIDRTSVDI</sequence>
<dbReference type="EMBL" id="JBHZOL010000075">
    <property type="protein sequence ID" value="MFE4107019.1"/>
    <property type="molecule type" value="Genomic_DNA"/>
</dbReference>
<reference evidence="2 3" key="1">
    <citation type="submission" date="2024-10" db="EMBL/GenBank/DDBJ databases">
        <authorList>
            <person name="Ratan Roy A."/>
            <person name="Morales Sandoval P.H."/>
            <person name="De Los Santos Villalobos S."/>
            <person name="Chakraborty S."/>
            <person name="Mukherjee J."/>
        </authorList>
    </citation>
    <scope>NUCLEOTIDE SEQUENCE [LARGE SCALE GENOMIC DNA]</scope>
    <source>
        <strain evidence="2 3">S1</strain>
    </source>
</reference>
<proteinExistence type="predicted"/>
<protein>
    <recommendedName>
        <fullName evidence="1">TY-Chap central domain-containing protein</fullName>
    </recommendedName>
</protein>